<comment type="similarity">
    <text evidence="1">Belongs to the 5-formyltetrahydrofolate cyclo-ligase family.</text>
</comment>
<dbReference type="GO" id="GO:0005524">
    <property type="term" value="F:ATP binding"/>
    <property type="evidence" value="ECO:0007669"/>
    <property type="project" value="UniProtKB-KW"/>
</dbReference>
<dbReference type="GO" id="GO:0030272">
    <property type="term" value="F:5-formyltetrahydrofolate cyclo-ligase activity"/>
    <property type="evidence" value="ECO:0007669"/>
    <property type="project" value="UniProtKB-EC"/>
</dbReference>
<dbReference type="PANTHER" id="PTHR23407">
    <property type="entry name" value="ATPASE INHIBITOR/5-FORMYLTETRAHYDROFOLATE CYCLO-LIGASE"/>
    <property type="match status" value="1"/>
</dbReference>
<organism evidence="7 8">
    <name type="scientific">Elsinoe australis</name>
    <dbReference type="NCBI Taxonomy" id="40998"/>
    <lineage>
        <taxon>Eukaryota</taxon>
        <taxon>Fungi</taxon>
        <taxon>Dikarya</taxon>
        <taxon>Ascomycota</taxon>
        <taxon>Pezizomycotina</taxon>
        <taxon>Dothideomycetes</taxon>
        <taxon>Dothideomycetidae</taxon>
        <taxon>Myriangiales</taxon>
        <taxon>Elsinoaceae</taxon>
        <taxon>Elsinoe</taxon>
    </lineage>
</organism>
<evidence type="ECO:0000256" key="5">
    <source>
        <dbReference type="ARBA" id="ARBA00038966"/>
    </source>
</evidence>
<dbReference type="EMBL" id="PTQR01000066">
    <property type="protein sequence ID" value="TKX22491.1"/>
    <property type="molecule type" value="Genomic_DNA"/>
</dbReference>
<feature type="binding site" evidence="6">
    <location>
        <begin position="15"/>
        <end position="19"/>
    </location>
    <ligand>
        <name>ATP</name>
        <dbReference type="ChEBI" id="CHEBI:30616"/>
    </ligand>
</feature>
<protein>
    <recommendedName>
        <fullName evidence="5">5-formyltetrahydrofolate cyclo-ligase</fullName>
        <ecNumber evidence="5">6.3.3.2</ecNumber>
    </recommendedName>
</protein>
<evidence type="ECO:0000256" key="2">
    <source>
        <dbReference type="ARBA" id="ARBA00022741"/>
    </source>
</evidence>
<sequence length="242" mass="27010">MASVQIPSGDDYHSKKAWRKAFGQALSQLPDHHIAAQSAKATDKLKRLEVYKNARSISVFLSMPKGELQTSDIVRHALNSGKNVFVPYIRSKPASMDMLQLQNEEDFESLQPDKWGIPSLNSSSVKQRLNCLGHQGLDNQNGPEDAGEGGLDVILVPCVAFDEDFNRLGHGKGYYDRFLTRYSGSKDKDGNAYRKPYLIGLALQEQLLKGPDRLPMEDWDHKVDALLLSDHFLSRSSSSYAS</sequence>
<evidence type="ECO:0000256" key="6">
    <source>
        <dbReference type="PIRSR" id="PIRSR006806-1"/>
    </source>
</evidence>
<comment type="caution">
    <text evidence="7">The sequence shown here is derived from an EMBL/GenBank/DDBJ whole genome shotgun (WGS) entry which is preliminary data.</text>
</comment>
<dbReference type="GO" id="GO:0009396">
    <property type="term" value="P:folic acid-containing compound biosynthetic process"/>
    <property type="evidence" value="ECO:0007669"/>
    <property type="project" value="TreeGrafter"/>
</dbReference>
<evidence type="ECO:0000313" key="7">
    <source>
        <dbReference type="EMBL" id="TKX22491.1"/>
    </source>
</evidence>
<keyword evidence="2 6" id="KW-0547">Nucleotide-binding</keyword>
<evidence type="ECO:0000256" key="3">
    <source>
        <dbReference type="ARBA" id="ARBA00022840"/>
    </source>
</evidence>
<dbReference type="Pfam" id="PF01812">
    <property type="entry name" value="5-FTHF_cyc-lig"/>
    <property type="match status" value="1"/>
</dbReference>
<feature type="binding site" evidence="6">
    <location>
        <position position="67"/>
    </location>
    <ligand>
        <name>substrate</name>
    </ligand>
</feature>
<dbReference type="GO" id="GO:0005739">
    <property type="term" value="C:mitochondrion"/>
    <property type="evidence" value="ECO:0007669"/>
    <property type="project" value="TreeGrafter"/>
</dbReference>
<dbReference type="Proteomes" id="UP000308133">
    <property type="component" value="Unassembled WGS sequence"/>
</dbReference>
<dbReference type="EC" id="6.3.3.2" evidence="5"/>
<dbReference type="InterPro" id="IPR037171">
    <property type="entry name" value="NagB/RpiA_transferase-like"/>
</dbReference>
<name>A0A4U7AZS0_9PEZI</name>
<evidence type="ECO:0000256" key="4">
    <source>
        <dbReference type="ARBA" id="ARBA00036539"/>
    </source>
</evidence>
<dbReference type="PANTHER" id="PTHR23407:SF1">
    <property type="entry name" value="5-FORMYLTETRAHYDROFOLATE CYCLO-LIGASE"/>
    <property type="match status" value="1"/>
</dbReference>
<dbReference type="InterPro" id="IPR024185">
    <property type="entry name" value="FTHF_cligase-like_sf"/>
</dbReference>
<dbReference type="GO" id="GO:0035999">
    <property type="term" value="P:tetrahydrofolate interconversion"/>
    <property type="evidence" value="ECO:0007669"/>
    <property type="project" value="TreeGrafter"/>
</dbReference>
<dbReference type="AlphaFoldDB" id="A0A4U7AZS0"/>
<accession>A0A4U7AZS0</accession>
<dbReference type="SUPFAM" id="SSF100950">
    <property type="entry name" value="NagB/RpiA/CoA transferase-like"/>
    <property type="match status" value="1"/>
</dbReference>
<feature type="binding site" evidence="6">
    <location>
        <position position="61"/>
    </location>
    <ligand>
        <name>substrate</name>
    </ligand>
</feature>
<evidence type="ECO:0000313" key="8">
    <source>
        <dbReference type="Proteomes" id="UP000308133"/>
    </source>
</evidence>
<dbReference type="InterPro" id="IPR002698">
    <property type="entry name" value="FTHF_cligase"/>
</dbReference>
<reference evidence="7 8" key="1">
    <citation type="submission" date="2018-02" db="EMBL/GenBank/DDBJ databases">
        <title>Draft genome sequences of Elsinoe sp., causing black scab on jojoba.</title>
        <authorList>
            <person name="Stodart B."/>
            <person name="Jeffress S."/>
            <person name="Ash G."/>
            <person name="Arun Chinnappa K."/>
        </authorList>
    </citation>
    <scope>NUCLEOTIDE SEQUENCE [LARGE SCALE GENOMIC DNA]</scope>
    <source>
        <strain evidence="7 8">Hillstone_2</strain>
    </source>
</reference>
<dbReference type="Gene3D" id="3.40.50.10420">
    <property type="entry name" value="NagB/RpiA/CoA transferase-like"/>
    <property type="match status" value="1"/>
</dbReference>
<proteinExistence type="inferred from homology"/>
<keyword evidence="3 6" id="KW-0067">ATP-binding</keyword>
<comment type="catalytic activity">
    <reaction evidence="4">
        <text>(6S)-5-formyl-5,6,7,8-tetrahydrofolate + ATP = (6R)-5,10-methenyltetrahydrofolate + ADP + phosphate</text>
        <dbReference type="Rhea" id="RHEA:10488"/>
        <dbReference type="ChEBI" id="CHEBI:30616"/>
        <dbReference type="ChEBI" id="CHEBI:43474"/>
        <dbReference type="ChEBI" id="CHEBI:57455"/>
        <dbReference type="ChEBI" id="CHEBI:57457"/>
        <dbReference type="ChEBI" id="CHEBI:456216"/>
        <dbReference type="EC" id="6.3.3.2"/>
    </reaction>
</comment>
<gene>
    <name evidence="7" type="ORF">C1H76_5273</name>
</gene>
<evidence type="ECO:0000256" key="1">
    <source>
        <dbReference type="ARBA" id="ARBA00010638"/>
    </source>
</evidence>
<dbReference type="PIRSF" id="PIRSF006806">
    <property type="entry name" value="FTHF_cligase"/>
    <property type="match status" value="1"/>
</dbReference>
<feature type="binding site" evidence="6">
    <location>
        <begin position="167"/>
        <end position="175"/>
    </location>
    <ligand>
        <name>ATP</name>
        <dbReference type="ChEBI" id="CHEBI:30616"/>
    </ligand>
</feature>